<proteinExistence type="predicted"/>
<protein>
    <submittedName>
        <fullName evidence="1">Uncharacterized protein</fullName>
    </submittedName>
</protein>
<dbReference type="EMBL" id="VSSQ01061724">
    <property type="protein sequence ID" value="MPN15019.1"/>
    <property type="molecule type" value="Genomic_DNA"/>
</dbReference>
<reference evidence="1" key="1">
    <citation type="submission" date="2019-08" db="EMBL/GenBank/DDBJ databases">
        <authorList>
            <person name="Kucharzyk K."/>
            <person name="Murdoch R.W."/>
            <person name="Higgins S."/>
            <person name="Loffler F."/>
        </authorList>
    </citation>
    <scope>NUCLEOTIDE SEQUENCE</scope>
</reference>
<name>A0A645FNU7_9ZZZZ</name>
<dbReference type="AlphaFoldDB" id="A0A645FNU7"/>
<sequence length="134" mass="15702">MLTNRVKDSPIHDSEYLFSIISTDRPMHDFAAVTGHLAVQRLGQDDFLHTFCVMLFCKVVQESGQRARFQRCTIFFCQRDGTGFNPQYMLEARWLHLFFHFRQNGFPCPIRIASCVYKLSLRPQDRVLLPKCNL</sequence>
<accession>A0A645FNU7</accession>
<gene>
    <name evidence="1" type="ORF">SDC9_162348</name>
</gene>
<organism evidence="1">
    <name type="scientific">bioreactor metagenome</name>
    <dbReference type="NCBI Taxonomy" id="1076179"/>
    <lineage>
        <taxon>unclassified sequences</taxon>
        <taxon>metagenomes</taxon>
        <taxon>ecological metagenomes</taxon>
    </lineage>
</organism>
<evidence type="ECO:0000313" key="1">
    <source>
        <dbReference type="EMBL" id="MPN15019.1"/>
    </source>
</evidence>
<comment type="caution">
    <text evidence="1">The sequence shown here is derived from an EMBL/GenBank/DDBJ whole genome shotgun (WGS) entry which is preliminary data.</text>
</comment>